<dbReference type="AlphaFoldDB" id="A0A922SEI6"/>
<protein>
    <recommendedName>
        <fullName evidence="3">Sulfotransferase domain-containing protein</fullName>
    </recommendedName>
</protein>
<evidence type="ECO:0000313" key="5">
    <source>
        <dbReference type="Proteomes" id="UP000814243"/>
    </source>
</evidence>
<gene>
    <name evidence="4" type="ORF">HF086_017893</name>
</gene>
<keyword evidence="2" id="KW-0808">Transferase</keyword>
<dbReference type="InterPro" id="IPR000863">
    <property type="entry name" value="Sulfotransferase_dom"/>
</dbReference>
<evidence type="ECO:0000259" key="3">
    <source>
        <dbReference type="Pfam" id="PF00685"/>
    </source>
</evidence>
<feature type="domain" description="Sulfotransferase" evidence="3">
    <location>
        <begin position="63"/>
        <end position="189"/>
    </location>
</feature>
<organism evidence="4 5">
    <name type="scientific">Spodoptera exigua</name>
    <name type="common">Beet armyworm</name>
    <name type="synonym">Noctua fulgens</name>
    <dbReference type="NCBI Taxonomy" id="7107"/>
    <lineage>
        <taxon>Eukaryota</taxon>
        <taxon>Metazoa</taxon>
        <taxon>Ecdysozoa</taxon>
        <taxon>Arthropoda</taxon>
        <taxon>Hexapoda</taxon>
        <taxon>Insecta</taxon>
        <taxon>Pterygota</taxon>
        <taxon>Neoptera</taxon>
        <taxon>Endopterygota</taxon>
        <taxon>Lepidoptera</taxon>
        <taxon>Glossata</taxon>
        <taxon>Ditrysia</taxon>
        <taxon>Noctuoidea</taxon>
        <taxon>Noctuidae</taxon>
        <taxon>Amphipyrinae</taxon>
        <taxon>Spodoptera</taxon>
    </lineage>
</organism>
<name>A0A922SEI6_SPOEX</name>
<evidence type="ECO:0000313" key="4">
    <source>
        <dbReference type="EMBL" id="KAH9635327.1"/>
    </source>
</evidence>
<dbReference type="Proteomes" id="UP000814243">
    <property type="component" value="Unassembled WGS sequence"/>
</dbReference>
<dbReference type="InterPro" id="IPR027417">
    <property type="entry name" value="P-loop_NTPase"/>
</dbReference>
<evidence type="ECO:0000256" key="1">
    <source>
        <dbReference type="ARBA" id="ARBA00005771"/>
    </source>
</evidence>
<reference evidence="4" key="1">
    <citation type="journal article" date="2021" name="G3 (Bethesda)">
        <title>Genome and transcriptome analysis of the beet armyworm Spodoptera exigua reveals targets for pest control. .</title>
        <authorList>
            <person name="Simon S."/>
            <person name="Breeschoten T."/>
            <person name="Jansen H.J."/>
            <person name="Dirks R.P."/>
            <person name="Schranz M.E."/>
            <person name="Ros V.I.D."/>
        </authorList>
    </citation>
    <scope>NUCLEOTIDE SEQUENCE</scope>
    <source>
        <strain evidence="4">TB_SE_WUR_2020</strain>
    </source>
</reference>
<comment type="caution">
    <text evidence="4">The sequence shown here is derived from an EMBL/GenBank/DDBJ whole genome shotgun (WGS) entry which is preliminary data.</text>
</comment>
<proteinExistence type="inferred from homology"/>
<dbReference type="SUPFAM" id="SSF52540">
    <property type="entry name" value="P-loop containing nucleoside triphosphate hydrolases"/>
    <property type="match status" value="1"/>
</dbReference>
<evidence type="ECO:0000256" key="2">
    <source>
        <dbReference type="ARBA" id="ARBA00022679"/>
    </source>
</evidence>
<accession>A0A922SEI6</accession>
<dbReference type="EMBL" id="JACEFF010000561">
    <property type="protein sequence ID" value="KAH9635327.1"/>
    <property type="molecule type" value="Genomic_DNA"/>
</dbReference>
<sequence length="279" mass="32653">MGEQKGLPFPFEFKELDPEEEKLIEDNLGPFPTSLIKVGPKSYIAYRPYKRDAANIYNMPLRPTDVFVASYQRSGNQFMFFEPNEKEKYINVMSKTGENFDEEKYSQVLDILNRPASSTLAEVPLSETRFIKTHLPMSLLPPTLLDTAKVVYVARDPRDVAVSCYYHARLFKMLKPDKSFKDFWNLFHRDLSDFFGKKLNEEQMNRLCDHLSIDNFKNNKSVNYEDLREVGVLAKGETFIRKGKSGGWRDHFDEEMTKQAEKWIEDNLKDTDLRFPVMK</sequence>
<feature type="domain" description="Sulfotransferase" evidence="3">
    <location>
        <begin position="190"/>
        <end position="271"/>
    </location>
</feature>
<dbReference type="Pfam" id="PF00685">
    <property type="entry name" value="Sulfotransfer_1"/>
    <property type="match status" value="2"/>
</dbReference>
<comment type="similarity">
    <text evidence="1">Belongs to the sulfotransferase 1 family.</text>
</comment>
<dbReference type="Gene3D" id="3.40.50.300">
    <property type="entry name" value="P-loop containing nucleotide triphosphate hydrolases"/>
    <property type="match status" value="2"/>
</dbReference>
<dbReference type="GO" id="GO:0008146">
    <property type="term" value="F:sulfotransferase activity"/>
    <property type="evidence" value="ECO:0007669"/>
    <property type="project" value="InterPro"/>
</dbReference>
<dbReference type="PANTHER" id="PTHR11783">
    <property type="entry name" value="SULFOTRANSFERASE SULT"/>
    <property type="match status" value="1"/>
</dbReference>